<protein>
    <recommendedName>
        <fullName evidence="5">Glycosyl transferase family 1</fullName>
    </recommendedName>
</protein>
<evidence type="ECO:0000259" key="1">
    <source>
        <dbReference type="Pfam" id="PF00534"/>
    </source>
</evidence>
<evidence type="ECO:0000313" key="3">
    <source>
        <dbReference type="EMBL" id="PIP58186.1"/>
    </source>
</evidence>
<sequence length="394" mass="43915">MRIAIVSDFFYPELSGIADSITLLGQTLAKRGHQIMFIVPYYSQKNYRQANDLIDKNYGPNITIKHLPALTLPSSPTGQSRLVLPSGLAYFALKNFKPDIIHSHSQFIPGLEALLTARSLKIPLVGTNHTPLAEYLPRRPRFLIKLILAYSAWYYNRCIFVSAPCQTLLEEMAQAGFKINLAKVISNPVDLNNYQPVETEDLKNKLKQQFGLSAQTLLYTGRLADEKQIGVIIQALKLLIFDFPNLDLVIVGRGRAEQALRLLTTNLQLNDRVKYLGFVKKETLTLIYQAADLFVIMSPVETQSLSLMQAMASALPVIGAQARALPEYINTTNGRLVETGDAIALAKTIKEILEQPQLANDLGQGGLKSVINYAPTIISETWEKIYQKLIAQKS</sequence>
<dbReference type="Proteomes" id="UP000229334">
    <property type="component" value="Unassembled WGS sequence"/>
</dbReference>
<dbReference type="PANTHER" id="PTHR45947:SF3">
    <property type="entry name" value="SULFOQUINOVOSYL TRANSFERASE SQD2"/>
    <property type="match status" value="1"/>
</dbReference>
<dbReference type="Pfam" id="PF13439">
    <property type="entry name" value="Glyco_transf_4"/>
    <property type="match status" value="1"/>
</dbReference>
<gene>
    <name evidence="3" type="ORF">COX02_01620</name>
</gene>
<dbReference type="Gene3D" id="3.40.50.2000">
    <property type="entry name" value="Glycogen Phosphorylase B"/>
    <property type="match status" value="2"/>
</dbReference>
<evidence type="ECO:0000259" key="2">
    <source>
        <dbReference type="Pfam" id="PF13439"/>
    </source>
</evidence>
<dbReference type="AlphaFoldDB" id="A0A2H0BKI1"/>
<dbReference type="GO" id="GO:0016757">
    <property type="term" value="F:glycosyltransferase activity"/>
    <property type="evidence" value="ECO:0007669"/>
    <property type="project" value="InterPro"/>
</dbReference>
<comment type="caution">
    <text evidence="3">The sequence shown here is derived from an EMBL/GenBank/DDBJ whole genome shotgun (WGS) entry which is preliminary data.</text>
</comment>
<dbReference type="SUPFAM" id="SSF53756">
    <property type="entry name" value="UDP-Glycosyltransferase/glycogen phosphorylase"/>
    <property type="match status" value="1"/>
</dbReference>
<accession>A0A2H0BKI1</accession>
<dbReference type="PANTHER" id="PTHR45947">
    <property type="entry name" value="SULFOQUINOVOSYL TRANSFERASE SQD2"/>
    <property type="match status" value="1"/>
</dbReference>
<feature type="domain" description="Glycosyltransferase subfamily 4-like N-terminal" evidence="2">
    <location>
        <begin position="16"/>
        <end position="192"/>
    </location>
</feature>
<dbReference type="Pfam" id="PF00534">
    <property type="entry name" value="Glycos_transf_1"/>
    <property type="match status" value="1"/>
</dbReference>
<dbReference type="InterPro" id="IPR050194">
    <property type="entry name" value="Glycosyltransferase_grp1"/>
</dbReference>
<dbReference type="InterPro" id="IPR028098">
    <property type="entry name" value="Glyco_trans_4-like_N"/>
</dbReference>
<name>A0A2H0BKI1_9BACT</name>
<proteinExistence type="predicted"/>
<evidence type="ECO:0000313" key="4">
    <source>
        <dbReference type="Proteomes" id="UP000229334"/>
    </source>
</evidence>
<feature type="domain" description="Glycosyl transferase family 1" evidence="1">
    <location>
        <begin position="213"/>
        <end position="366"/>
    </location>
</feature>
<reference evidence="3 4" key="1">
    <citation type="submission" date="2017-09" db="EMBL/GenBank/DDBJ databases">
        <title>Depth-based differentiation of microbial function through sediment-hosted aquifers and enrichment of novel symbionts in the deep terrestrial subsurface.</title>
        <authorList>
            <person name="Probst A.J."/>
            <person name="Ladd B."/>
            <person name="Jarett J.K."/>
            <person name="Geller-Mcgrath D.E."/>
            <person name="Sieber C.M."/>
            <person name="Emerson J.B."/>
            <person name="Anantharaman K."/>
            <person name="Thomas B.C."/>
            <person name="Malmstrom R."/>
            <person name="Stieglmeier M."/>
            <person name="Klingl A."/>
            <person name="Woyke T."/>
            <person name="Ryan C.M."/>
            <person name="Banfield J.F."/>
        </authorList>
    </citation>
    <scope>NUCLEOTIDE SEQUENCE [LARGE SCALE GENOMIC DNA]</scope>
    <source>
        <strain evidence="3">CG22_combo_CG10-13_8_21_14_all_37_9</strain>
    </source>
</reference>
<dbReference type="InterPro" id="IPR001296">
    <property type="entry name" value="Glyco_trans_1"/>
</dbReference>
<dbReference type="EMBL" id="PCSX01000026">
    <property type="protein sequence ID" value="PIP58186.1"/>
    <property type="molecule type" value="Genomic_DNA"/>
</dbReference>
<evidence type="ECO:0008006" key="5">
    <source>
        <dbReference type="Google" id="ProtNLM"/>
    </source>
</evidence>
<organism evidence="3 4">
    <name type="scientific">Candidatus Vogelbacteria bacterium CG22_combo_CG10-13_8_21_14_all_37_9</name>
    <dbReference type="NCBI Taxonomy" id="1975046"/>
    <lineage>
        <taxon>Bacteria</taxon>
        <taxon>Candidatus Vogeliibacteriota</taxon>
    </lineage>
</organism>